<organism evidence="16 17">
    <name type="scientific">Dyella thiooxydans</name>
    <dbReference type="NCBI Taxonomy" id="445710"/>
    <lineage>
        <taxon>Bacteria</taxon>
        <taxon>Pseudomonadati</taxon>
        <taxon>Pseudomonadota</taxon>
        <taxon>Gammaproteobacteria</taxon>
        <taxon>Lysobacterales</taxon>
        <taxon>Rhodanobacteraceae</taxon>
        <taxon>Dyella</taxon>
    </lineage>
</organism>
<evidence type="ECO:0000256" key="6">
    <source>
        <dbReference type="ARBA" id="ARBA00022692"/>
    </source>
</evidence>
<dbReference type="SUPFAM" id="SSF55874">
    <property type="entry name" value="ATPase domain of HSP90 chaperone/DNA topoisomerase II/histidine kinase"/>
    <property type="match status" value="1"/>
</dbReference>
<dbReference type="STRING" id="445710.ATSB10_01630"/>
<accession>A0A160MXT3</accession>
<evidence type="ECO:0000256" key="4">
    <source>
        <dbReference type="ARBA" id="ARBA00022553"/>
    </source>
</evidence>
<dbReference type="Pfam" id="PF02518">
    <property type="entry name" value="HATPase_c"/>
    <property type="match status" value="1"/>
</dbReference>
<dbReference type="CDD" id="cd00075">
    <property type="entry name" value="HATPase"/>
    <property type="match status" value="1"/>
</dbReference>
<dbReference type="InterPro" id="IPR013727">
    <property type="entry name" value="2CSK_N"/>
</dbReference>
<keyword evidence="6 13" id="KW-0812">Transmembrane</keyword>
<dbReference type="SMART" id="SM00387">
    <property type="entry name" value="HATPase_c"/>
    <property type="match status" value="1"/>
</dbReference>
<keyword evidence="7" id="KW-0547">Nucleotide-binding</keyword>
<dbReference type="PRINTS" id="PR00344">
    <property type="entry name" value="BCTRLSENSOR"/>
</dbReference>
<dbReference type="InterPro" id="IPR003594">
    <property type="entry name" value="HATPase_dom"/>
</dbReference>
<keyword evidence="9" id="KW-0067">ATP-binding</keyword>
<dbReference type="InterPro" id="IPR003661">
    <property type="entry name" value="HisK_dim/P_dom"/>
</dbReference>
<comment type="catalytic activity">
    <reaction evidence="1">
        <text>ATP + protein L-histidine = ADP + protein N-phospho-L-histidine.</text>
        <dbReference type="EC" id="2.7.13.3"/>
    </reaction>
</comment>
<dbReference type="Pfam" id="PF08521">
    <property type="entry name" value="2CSK_N"/>
    <property type="match status" value="1"/>
</dbReference>
<dbReference type="Pfam" id="PF00512">
    <property type="entry name" value="HisKA"/>
    <property type="match status" value="1"/>
</dbReference>
<dbReference type="EC" id="2.7.13.3" evidence="3"/>
<dbReference type="Proteomes" id="UP000077255">
    <property type="component" value="Chromosome"/>
</dbReference>
<keyword evidence="17" id="KW-1185">Reference proteome</keyword>
<dbReference type="InterPro" id="IPR005467">
    <property type="entry name" value="His_kinase_dom"/>
</dbReference>
<comment type="subcellular location">
    <subcellularLocation>
        <location evidence="2">Membrane</location>
        <topology evidence="2">Multi-pass membrane protein</topology>
    </subcellularLocation>
</comment>
<keyword evidence="12 13" id="KW-0472">Membrane</keyword>
<dbReference type="KEGG" id="dtx:ATSB10_01630"/>
<sequence length="459" mass="49595">MRPSSLRWRLRWLVIGALVAVLVPLGLFSMRITLREMDELADGRLAQAAHVLQLMVRGAGIDALAGSARAPGQPPATLAQSRHTFESEVAFQVIDRDGRVRLATANFAALPVHMAVGAGFADIEWQGYRWRTYRTCDVPAGVCIVAGERYDSRHDILRALWLDHALLLVVGLPLIALLVGWAVRRGLRPLDRLADNLAARAPGSREPVALEAAPTELRPVVQALNTQLARLEDALERERRFSADVAHELRTPLTTSLISVEGAIGNADPADADVALGQAQQALNGLARRVEQLLVLARLEAGVVDRPRETVDLVPLAGEVIEELAPMIGERHVDVTLEVPDVPVRVSGYSAGLLALIRNLVDNALRHVSEGGHVLLALGQVGTAVRIEVTDDGPGIPPERRHEVFARFHREPGGHNEGYGVGLSIVQRVAELHGATIELLDAPWGRGLSVRVSLPLATA</sequence>
<evidence type="ECO:0000259" key="14">
    <source>
        <dbReference type="PROSITE" id="PS50109"/>
    </source>
</evidence>
<dbReference type="Gene3D" id="1.10.287.130">
    <property type="match status" value="1"/>
</dbReference>
<feature type="transmembrane region" description="Helical" evidence="13">
    <location>
        <begin position="165"/>
        <end position="183"/>
    </location>
</feature>
<dbReference type="InterPro" id="IPR036890">
    <property type="entry name" value="HATPase_C_sf"/>
</dbReference>
<dbReference type="PATRIC" id="fig|445710.3.peg.161"/>
<keyword evidence="11" id="KW-0902">Two-component regulatory system</keyword>
<dbReference type="InterPro" id="IPR004358">
    <property type="entry name" value="Sig_transdc_His_kin-like_C"/>
</dbReference>
<dbReference type="PROSITE" id="PS50109">
    <property type="entry name" value="HIS_KIN"/>
    <property type="match status" value="1"/>
</dbReference>
<dbReference type="GO" id="GO:0000155">
    <property type="term" value="F:phosphorelay sensor kinase activity"/>
    <property type="evidence" value="ECO:0007669"/>
    <property type="project" value="InterPro"/>
</dbReference>
<dbReference type="EMBL" id="CP014841">
    <property type="protein sequence ID" value="AND67617.1"/>
    <property type="molecule type" value="Genomic_DNA"/>
</dbReference>
<gene>
    <name evidence="16" type="ORF">ATSB10_01630</name>
</gene>
<feature type="domain" description="HAMP" evidence="15">
    <location>
        <begin position="184"/>
        <end position="236"/>
    </location>
</feature>
<evidence type="ECO:0000256" key="5">
    <source>
        <dbReference type="ARBA" id="ARBA00022679"/>
    </source>
</evidence>
<dbReference type="AlphaFoldDB" id="A0A160MXT3"/>
<dbReference type="GO" id="GO:0005524">
    <property type="term" value="F:ATP binding"/>
    <property type="evidence" value="ECO:0007669"/>
    <property type="project" value="UniProtKB-KW"/>
</dbReference>
<feature type="domain" description="Histidine kinase" evidence="14">
    <location>
        <begin position="244"/>
        <end position="458"/>
    </location>
</feature>
<name>A0A160MXT3_9GAMM</name>
<dbReference type="InterPro" id="IPR003660">
    <property type="entry name" value="HAMP_dom"/>
</dbReference>
<dbReference type="InterPro" id="IPR036097">
    <property type="entry name" value="HisK_dim/P_sf"/>
</dbReference>
<dbReference type="Gene3D" id="3.30.565.10">
    <property type="entry name" value="Histidine kinase-like ATPase, C-terminal domain"/>
    <property type="match status" value="1"/>
</dbReference>
<evidence type="ECO:0000259" key="15">
    <source>
        <dbReference type="PROSITE" id="PS50885"/>
    </source>
</evidence>
<dbReference type="CDD" id="cd00082">
    <property type="entry name" value="HisKA"/>
    <property type="match status" value="1"/>
</dbReference>
<protein>
    <recommendedName>
        <fullName evidence="3">histidine kinase</fullName>
        <ecNumber evidence="3">2.7.13.3</ecNumber>
    </recommendedName>
</protein>
<evidence type="ECO:0000256" key="3">
    <source>
        <dbReference type="ARBA" id="ARBA00012438"/>
    </source>
</evidence>
<proteinExistence type="predicted"/>
<evidence type="ECO:0000313" key="17">
    <source>
        <dbReference type="Proteomes" id="UP000077255"/>
    </source>
</evidence>
<keyword evidence="5 16" id="KW-0808">Transferase</keyword>
<evidence type="ECO:0000256" key="9">
    <source>
        <dbReference type="ARBA" id="ARBA00022840"/>
    </source>
</evidence>
<dbReference type="PROSITE" id="PS50885">
    <property type="entry name" value="HAMP"/>
    <property type="match status" value="1"/>
</dbReference>
<evidence type="ECO:0000313" key="16">
    <source>
        <dbReference type="EMBL" id="AND67617.1"/>
    </source>
</evidence>
<dbReference type="GO" id="GO:0005886">
    <property type="term" value="C:plasma membrane"/>
    <property type="evidence" value="ECO:0007669"/>
    <property type="project" value="TreeGrafter"/>
</dbReference>
<evidence type="ECO:0000256" key="11">
    <source>
        <dbReference type="ARBA" id="ARBA00023012"/>
    </source>
</evidence>
<dbReference type="RefSeq" id="WP_063669982.1">
    <property type="nucleotide sequence ID" value="NZ_CP014841.1"/>
</dbReference>
<dbReference type="SUPFAM" id="SSF47384">
    <property type="entry name" value="Homodimeric domain of signal transducing histidine kinase"/>
    <property type="match status" value="1"/>
</dbReference>
<feature type="transmembrane region" description="Helical" evidence="13">
    <location>
        <begin position="12"/>
        <end position="34"/>
    </location>
</feature>
<dbReference type="SMART" id="SM00388">
    <property type="entry name" value="HisKA"/>
    <property type="match status" value="1"/>
</dbReference>
<evidence type="ECO:0000256" key="12">
    <source>
        <dbReference type="ARBA" id="ARBA00023136"/>
    </source>
</evidence>
<keyword evidence="4" id="KW-0597">Phosphoprotein</keyword>
<evidence type="ECO:0000256" key="13">
    <source>
        <dbReference type="SAM" id="Phobius"/>
    </source>
</evidence>
<dbReference type="OrthoDB" id="9804645at2"/>
<evidence type="ECO:0000256" key="8">
    <source>
        <dbReference type="ARBA" id="ARBA00022777"/>
    </source>
</evidence>
<reference evidence="16 17" key="1">
    <citation type="submission" date="2016-02" db="EMBL/GenBank/DDBJ databases">
        <title>Complete genome sequencing and analysis of ATSB10, Dyella thiooxydans isolated from rhizosphere soil of sunflower (Helianthus annuus L.).</title>
        <authorList>
            <person name="Lee Y."/>
            <person name="Hwangbo K."/>
            <person name="Chung H."/>
            <person name="Yoo J."/>
            <person name="Kim K.Y."/>
            <person name="Sa T.M."/>
            <person name="Um Y."/>
            <person name="Madhaiyan M."/>
        </authorList>
    </citation>
    <scope>NUCLEOTIDE SEQUENCE [LARGE SCALE GENOMIC DNA]</scope>
    <source>
        <strain evidence="16 17">ATSB10</strain>
    </source>
</reference>
<evidence type="ECO:0000256" key="2">
    <source>
        <dbReference type="ARBA" id="ARBA00004141"/>
    </source>
</evidence>
<dbReference type="PANTHER" id="PTHR45436:SF14">
    <property type="entry name" value="SENSOR PROTEIN QSEC"/>
    <property type="match status" value="1"/>
</dbReference>
<evidence type="ECO:0000256" key="10">
    <source>
        <dbReference type="ARBA" id="ARBA00022989"/>
    </source>
</evidence>
<evidence type="ECO:0000256" key="1">
    <source>
        <dbReference type="ARBA" id="ARBA00000085"/>
    </source>
</evidence>
<keyword evidence="10 13" id="KW-1133">Transmembrane helix</keyword>
<keyword evidence="8 16" id="KW-0418">Kinase</keyword>
<dbReference type="InterPro" id="IPR050428">
    <property type="entry name" value="TCS_sensor_his_kinase"/>
</dbReference>
<dbReference type="PANTHER" id="PTHR45436">
    <property type="entry name" value="SENSOR HISTIDINE KINASE YKOH"/>
    <property type="match status" value="1"/>
</dbReference>
<evidence type="ECO:0000256" key="7">
    <source>
        <dbReference type="ARBA" id="ARBA00022741"/>
    </source>
</evidence>